<dbReference type="InterPro" id="IPR000322">
    <property type="entry name" value="Glyco_hydro_31_TIM"/>
</dbReference>
<dbReference type="PANTHER" id="PTHR22762:SF131">
    <property type="entry name" value="GLYCOSIDE HYDROLASE FAMILY 31 N-TERMINAL DOMAIN-CONTAINING PROTEIN"/>
    <property type="match status" value="1"/>
</dbReference>
<evidence type="ECO:0000256" key="1">
    <source>
        <dbReference type="ARBA" id="ARBA00007806"/>
    </source>
</evidence>
<evidence type="ECO:0000259" key="5">
    <source>
        <dbReference type="Pfam" id="PF01055"/>
    </source>
</evidence>
<organism evidence="7 8">
    <name type="scientific">Saccoglossus kowalevskii</name>
    <name type="common">Acorn worm</name>
    <dbReference type="NCBI Taxonomy" id="10224"/>
    <lineage>
        <taxon>Eukaryota</taxon>
        <taxon>Metazoa</taxon>
        <taxon>Hemichordata</taxon>
        <taxon>Enteropneusta</taxon>
        <taxon>Harrimaniidae</taxon>
        <taxon>Saccoglossus</taxon>
    </lineage>
</organism>
<dbReference type="Proteomes" id="UP000694865">
    <property type="component" value="Unplaced"/>
</dbReference>
<evidence type="ECO:0000259" key="6">
    <source>
        <dbReference type="Pfam" id="PF21365"/>
    </source>
</evidence>
<dbReference type="CDD" id="cd14752">
    <property type="entry name" value="GH31_N"/>
    <property type="match status" value="1"/>
</dbReference>
<accession>A0ABM0GYK2</accession>
<dbReference type="PANTHER" id="PTHR22762">
    <property type="entry name" value="ALPHA-GLUCOSIDASE"/>
    <property type="match status" value="1"/>
</dbReference>
<dbReference type="InterPro" id="IPR048395">
    <property type="entry name" value="Glyco_hydro_31_C"/>
</dbReference>
<evidence type="ECO:0000256" key="2">
    <source>
        <dbReference type="ARBA" id="ARBA00022801"/>
    </source>
</evidence>
<dbReference type="Pfam" id="PF01055">
    <property type="entry name" value="Glyco_hydro_31_2nd"/>
    <property type="match status" value="1"/>
</dbReference>
<keyword evidence="7" id="KW-1185">Reference proteome</keyword>
<dbReference type="InterPro" id="IPR013780">
    <property type="entry name" value="Glyco_hydro_b"/>
</dbReference>
<dbReference type="InterPro" id="IPR030459">
    <property type="entry name" value="Glyco_hydro_31_CS"/>
</dbReference>
<dbReference type="Pfam" id="PF21365">
    <property type="entry name" value="Glyco_hydro_31_3rd"/>
    <property type="match status" value="1"/>
</dbReference>
<proteinExistence type="inferred from homology"/>
<dbReference type="SUPFAM" id="SSF51011">
    <property type="entry name" value="Glycosyl hydrolase domain"/>
    <property type="match status" value="1"/>
</dbReference>
<keyword evidence="3 4" id="KW-0326">Glycosidase</keyword>
<dbReference type="Gene3D" id="3.20.20.80">
    <property type="entry name" value="Glycosidases"/>
    <property type="match status" value="1"/>
</dbReference>
<evidence type="ECO:0000256" key="4">
    <source>
        <dbReference type="RuleBase" id="RU361185"/>
    </source>
</evidence>
<dbReference type="CDD" id="cd06602">
    <property type="entry name" value="GH31_MGAM_SI_GAA"/>
    <property type="match status" value="1"/>
</dbReference>
<reference evidence="8" key="1">
    <citation type="submission" date="2025-08" db="UniProtKB">
        <authorList>
            <consortium name="RefSeq"/>
        </authorList>
    </citation>
    <scope>IDENTIFICATION</scope>
    <source>
        <tissue evidence="8">Testes</tissue>
    </source>
</reference>
<dbReference type="SUPFAM" id="SSF74650">
    <property type="entry name" value="Galactose mutarotase-like"/>
    <property type="match status" value="1"/>
</dbReference>
<dbReference type="SUPFAM" id="SSF51445">
    <property type="entry name" value="(Trans)glycosidases"/>
    <property type="match status" value="1"/>
</dbReference>
<gene>
    <name evidence="8" type="primary">LOC100371743</name>
</gene>
<keyword evidence="2 4" id="KW-0378">Hydrolase</keyword>
<evidence type="ECO:0000313" key="8">
    <source>
        <dbReference type="RefSeq" id="XP_002740247.2"/>
    </source>
</evidence>
<comment type="similarity">
    <text evidence="1 4">Belongs to the glycosyl hydrolase 31 family.</text>
</comment>
<feature type="non-terminal residue" evidence="8">
    <location>
        <position position="1"/>
    </location>
</feature>
<dbReference type="RefSeq" id="XP_002740247.2">
    <property type="nucleotide sequence ID" value="XM_002740201.2"/>
</dbReference>
<name>A0ABM0GYK2_SACKO</name>
<feature type="domain" description="Glycoside hydrolase family 31 TIM barrel" evidence="5">
    <location>
        <begin position="75"/>
        <end position="427"/>
    </location>
</feature>
<sequence>PHTNLYSDHPFYIVMENSGHSHGVFLKNSNAMDIVLQPAPALTYRTIGGILDFYIFLGPTPDLVIQQYTEVIGRPFMPPYWSLGFHLCKYGYGTADATFSIVEKMRELAIPQDVQWNDIDSMDKFKDFTIDLDNFALLPDMIDNIHRNGQHYVIMLDPAISSSQPKFTYAPFDDGMAMDVFIKNATDQLLIGKVWPGNTAFPDFTNPVTHEWWAKQISKFHKLIKFDGIWNDMNEPSNFVFGSIDGCPGNNTYENPPYLPSVEGGALASNSICVSAKQNWSVHYNVHNLYGYSETMATHNALIQVRSKRPFVLSRSTFPGSGQHTAHWTGDITSTWDQMYHTIPAMLNFNMFGIPLVGADICGFGGNTTEPLCQRWQQLGAFYPFARNHASIASMPQDPTVFSKAMQDSTRKVLLTRYRLLPYLYTLFHRANRHGSTVARPVFFEYPSDVMTYALDTQFMWGEALMITPVLNENATSVTAYFPQDIWYDYYTGSVVKSGLQKLDAPMDTINLHVRGGYIIPMQYPETTTTESRKNKFLLLAALSLTGEAHGMLFWDDGDSLDTFQNKEYEAMKFTASNNTIVSEIENDGYPGASTMMLGQAFVYGVKSKPNQVIANGVIVQYRYDVINKVDLLPDPFEALTF</sequence>
<feature type="domain" description="Glycosyl hydrolase family 31 C-terminal" evidence="6">
    <location>
        <begin position="435"/>
        <end position="520"/>
    </location>
</feature>
<evidence type="ECO:0000256" key="3">
    <source>
        <dbReference type="ARBA" id="ARBA00023295"/>
    </source>
</evidence>
<protein>
    <submittedName>
        <fullName evidence="8">Lysosomal alpha-glucosidase-like</fullName>
    </submittedName>
</protein>
<dbReference type="GeneID" id="100371743"/>
<dbReference type="Gene3D" id="2.60.40.1760">
    <property type="entry name" value="glycosyl hydrolase (family 31)"/>
    <property type="match status" value="1"/>
</dbReference>
<dbReference type="PROSITE" id="PS00129">
    <property type="entry name" value="GLYCOSYL_HYDROL_F31_1"/>
    <property type="match status" value="1"/>
</dbReference>
<dbReference type="Gene3D" id="2.60.40.1180">
    <property type="entry name" value="Golgi alpha-mannosidase II"/>
    <property type="match status" value="2"/>
</dbReference>
<evidence type="ECO:0000313" key="7">
    <source>
        <dbReference type="Proteomes" id="UP000694865"/>
    </source>
</evidence>
<dbReference type="PROSITE" id="PS00707">
    <property type="entry name" value="GLYCOSYL_HYDROL_F31_2"/>
    <property type="match status" value="1"/>
</dbReference>
<dbReference type="InterPro" id="IPR030458">
    <property type="entry name" value="Glyco_hydro_31_AS"/>
</dbReference>
<dbReference type="InterPro" id="IPR011013">
    <property type="entry name" value="Gal_mutarotase_sf_dom"/>
</dbReference>
<dbReference type="InterPro" id="IPR017853">
    <property type="entry name" value="GH"/>
</dbReference>